<dbReference type="InterPro" id="IPR015066">
    <property type="entry name" value="DUF1902"/>
</dbReference>
<dbReference type="RefSeq" id="WP_035309755.1">
    <property type="nucleotide sequence ID" value="NZ_UXHF01000093.1"/>
</dbReference>
<sequence length="97" mass="10661">MGEDFYVKAIWDPEAEVWFSDSNIVGLVIQTATLTEFEVLARHFAAELLAENMNVVGDTLIRFEAAARFTVAALPFPLPAVEGLSARERSDRSCAKG</sequence>
<name>A0A7Z8Y783_9CAUL</name>
<dbReference type="Pfam" id="PF08972">
    <property type="entry name" value="DUF1902"/>
    <property type="match status" value="1"/>
</dbReference>
<dbReference type="AlphaFoldDB" id="A0A7Z8Y783"/>
<dbReference type="EMBL" id="UXHF01000093">
    <property type="protein sequence ID" value="VDC51959.1"/>
    <property type="molecule type" value="Genomic_DNA"/>
</dbReference>
<feature type="domain" description="DUF1902" evidence="1">
    <location>
        <begin position="5"/>
        <end position="66"/>
    </location>
</feature>
<gene>
    <name evidence="2" type="ORF">BREV_BREV_03072</name>
</gene>
<dbReference type="Gene3D" id="3.30.2390.10">
    <property type="entry name" value="TTHA1013-like"/>
    <property type="match status" value="1"/>
</dbReference>
<comment type="caution">
    <text evidence="2">The sequence shown here is derived from an EMBL/GenBank/DDBJ whole genome shotgun (WGS) entry which is preliminary data.</text>
</comment>
<evidence type="ECO:0000313" key="2">
    <source>
        <dbReference type="EMBL" id="VDC51959.1"/>
    </source>
</evidence>
<proteinExistence type="predicted"/>
<evidence type="ECO:0000259" key="1">
    <source>
        <dbReference type="Pfam" id="PF08972"/>
    </source>
</evidence>
<reference evidence="2 3" key="1">
    <citation type="submission" date="2018-11" db="EMBL/GenBank/DDBJ databases">
        <authorList>
            <person name="Peiro R."/>
            <person name="Begona"/>
            <person name="Cbmso G."/>
            <person name="Lopez M."/>
            <person name="Gonzalez S."/>
            <person name="Sacristan E."/>
            <person name="Castillo E."/>
        </authorList>
    </citation>
    <scope>NUCLEOTIDE SEQUENCE [LARGE SCALE GENOMIC DNA]</scope>
    <source>
        <strain evidence="2">Brev_genome</strain>
    </source>
</reference>
<dbReference type="Proteomes" id="UP000289220">
    <property type="component" value="Unassembled WGS sequence"/>
</dbReference>
<accession>A0A7Z8Y783</accession>
<protein>
    <recommendedName>
        <fullName evidence="1">DUF1902 domain-containing protein</fullName>
    </recommendedName>
</protein>
<organism evidence="2 3">
    <name type="scientific">Brevundimonas mediterranea</name>
    <dbReference type="NCBI Taxonomy" id="74329"/>
    <lineage>
        <taxon>Bacteria</taxon>
        <taxon>Pseudomonadati</taxon>
        <taxon>Pseudomonadota</taxon>
        <taxon>Alphaproteobacteria</taxon>
        <taxon>Caulobacterales</taxon>
        <taxon>Caulobacteraceae</taxon>
        <taxon>Brevundimonas</taxon>
    </lineage>
</organism>
<evidence type="ECO:0000313" key="3">
    <source>
        <dbReference type="Proteomes" id="UP000289220"/>
    </source>
</evidence>
<keyword evidence="3" id="KW-1185">Reference proteome</keyword>